<organism evidence="2 3">
    <name type="scientific">Pleurostoma richardsiae</name>
    <dbReference type="NCBI Taxonomy" id="41990"/>
    <lineage>
        <taxon>Eukaryota</taxon>
        <taxon>Fungi</taxon>
        <taxon>Dikarya</taxon>
        <taxon>Ascomycota</taxon>
        <taxon>Pezizomycotina</taxon>
        <taxon>Sordariomycetes</taxon>
        <taxon>Sordariomycetidae</taxon>
        <taxon>Calosphaeriales</taxon>
        <taxon>Pleurostomataceae</taxon>
        <taxon>Pleurostoma</taxon>
    </lineage>
</organism>
<keyword evidence="3" id="KW-1185">Reference proteome</keyword>
<comment type="caution">
    <text evidence="2">The sequence shown here is derived from an EMBL/GenBank/DDBJ whole genome shotgun (WGS) entry which is preliminary data.</text>
</comment>
<name>A0AA38RDT2_9PEZI</name>
<feature type="compositionally biased region" description="Acidic residues" evidence="1">
    <location>
        <begin position="200"/>
        <end position="216"/>
    </location>
</feature>
<reference evidence="2" key="1">
    <citation type="submission" date="2022-07" db="EMBL/GenBank/DDBJ databases">
        <title>Fungi with potential for degradation of polypropylene.</title>
        <authorList>
            <person name="Gostincar C."/>
        </authorList>
    </citation>
    <scope>NUCLEOTIDE SEQUENCE</scope>
    <source>
        <strain evidence="2">EXF-13308</strain>
    </source>
</reference>
<feature type="compositionally biased region" description="Polar residues" evidence="1">
    <location>
        <begin position="184"/>
        <end position="197"/>
    </location>
</feature>
<gene>
    <name evidence="2" type="ORF">NKR23_g8998</name>
</gene>
<dbReference type="EMBL" id="JANBVO010000033">
    <property type="protein sequence ID" value="KAJ9137747.1"/>
    <property type="molecule type" value="Genomic_DNA"/>
</dbReference>
<sequence length="483" mass="53837">MDNWYFKHLPPKLILDILWRLPIGDVLSLRDVTADALPMLHERIDPSRYLEQDGPFTHADDVLEELSRRDGVMSGSRALEWFLPGSTAPDSDWDFYIPHVESTIVAVKRALELSGVTFETCFARAVRELEANGSVSLNANEMIAIVYEAELRVQSQPQQPQQSQQPQQPQQPQSHPESQPQFQAQSQALSMIQAQAETGSDIDSDTDSDIDSDTDSDTGSNTDPERQSTALSAARSSSVLWSLPLWSREERTILRAMLLENPALDLEGMILPDGSVRWIRDLHPVLIDQAGTVSALAERLADDYDGLVPKVLFGTAAKNGKSVKVQLMICHAGPERLSLAGLSYSPVFRTMFSFYASHVQCFVAKHLALHMYYDLTLQRRAYRWRVPVILEAKAVAGVEKYTARGFRFEMAASGLWTRRSATDSSSYLVELRDGPYSPSSADVKGLQWSQKGDVIKPEATATARTMGLELLRRGIVTRAVEDK</sequence>
<protein>
    <recommendedName>
        <fullName evidence="4">F-box domain-containing protein</fullName>
    </recommendedName>
</protein>
<evidence type="ECO:0000313" key="2">
    <source>
        <dbReference type="EMBL" id="KAJ9137747.1"/>
    </source>
</evidence>
<dbReference type="Proteomes" id="UP001174694">
    <property type="component" value="Unassembled WGS sequence"/>
</dbReference>
<proteinExistence type="predicted"/>
<dbReference type="AlphaFoldDB" id="A0AA38RDT2"/>
<feature type="region of interest" description="Disordered" evidence="1">
    <location>
        <begin position="154"/>
        <end position="233"/>
    </location>
</feature>
<feature type="compositionally biased region" description="Low complexity" evidence="1">
    <location>
        <begin position="154"/>
        <end position="183"/>
    </location>
</feature>
<accession>A0AA38RDT2</accession>
<evidence type="ECO:0000256" key="1">
    <source>
        <dbReference type="SAM" id="MobiDB-lite"/>
    </source>
</evidence>
<evidence type="ECO:0000313" key="3">
    <source>
        <dbReference type="Proteomes" id="UP001174694"/>
    </source>
</evidence>
<evidence type="ECO:0008006" key="4">
    <source>
        <dbReference type="Google" id="ProtNLM"/>
    </source>
</evidence>